<sequence length="130" mass="14545">MRKRNEWEEKVQNKVDGSSESSSLSIGKGSLLDGEGDDEEGEVQSRLKEGSLDCLDSLEDALPIKKGLSNSFSQKLKSFLSLFDAATSKDLEKPENPFNKRRRLLMAHKVSLSKRASYESQYGPFQNALM</sequence>
<reference evidence="4" key="2">
    <citation type="submission" date="2023-06" db="EMBL/GenBank/DDBJ databases">
        <authorList>
            <person name="Ma L."/>
            <person name="Liu K.-W."/>
            <person name="Li Z."/>
            <person name="Hsiao Y.-Y."/>
            <person name="Qi Y."/>
            <person name="Fu T."/>
            <person name="Tang G."/>
            <person name="Zhang D."/>
            <person name="Sun W.-H."/>
            <person name="Liu D.-K."/>
            <person name="Li Y."/>
            <person name="Chen G.-Z."/>
            <person name="Liu X.-D."/>
            <person name="Liao X.-Y."/>
            <person name="Jiang Y.-T."/>
            <person name="Yu X."/>
            <person name="Hao Y."/>
            <person name="Huang J."/>
            <person name="Zhao X.-W."/>
            <person name="Ke S."/>
            <person name="Chen Y.-Y."/>
            <person name="Wu W.-L."/>
            <person name="Hsu J.-L."/>
            <person name="Lin Y.-F."/>
            <person name="Huang M.-D."/>
            <person name="Li C.-Y."/>
            <person name="Huang L."/>
            <person name="Wang Z.-W."/>
            <person name="Zhao X."/>
            <person name="Zhong W.-Y."/>
            <person name="Peng D.-H."/>
            <person name="Ahmad S."/>
            <person name="Lan S."/>
            <person name="Zhang J.-S."/>
            <person name="Tsai W.-C."/>
            <person name="Van De Peer Y."/>
            <person name="Liu Z.-J."/>
        </authorList>
    </citation>
    <scope>NUCLEOTIDE SEQUENCE</scope>
    <source>
        <strain evidence="4">CP</strain>
        <tissue evidence="4">Leaves</tissue>
    </source>
</reference>
<organism evidence="4 5">
    <name type="scientific">Acorus calamus</name>
    <name type="common">Sweet flag</name>
    <dbReference type="NCBI Taxonomy" id="4465"/>
    <lineage>
        <taxon>Eukaryota</taxon>
        <taxon>Viridiplantae</taxon>
        <taxon>Streptophyta</taxon>
        <taxon>Embryophyta</taxon>
        <taxon>Tracheophyta</taxon>
        <taxon>Spermatophyta</taxon>
        <taxon>Magnoliopsida</taxon>
        <taxon>Liliopsida</taxon>
        <taxon>Acoraceae</taxon>
        <taxon>Acorus</taxon>
    </lineage>
</organism>
<comment type="caution">
    <text evidence="4">The sequence shown here is derived from an EMBL/GenBank/DDBJ whole genome shotgun (WGS) entry which is preliminary data.</text>
</comment>
<dbReference type="GO" id="GO:0005634">
    <property type="term" value="C:nucleus"/>
    <property type="evidence" value="ECO:0007669"/>
    <property type="project" value="UniProtKB-SubCell"/>
</dbReference>
<evidence type="ECO:0000256" key="2">
    <source>
        <dbReference type="ARBA" id="ARBA00023242"/>
    </source>
</evidence>
<evidence type="ECO:0000256" key="3">
    <source>
        <dbReference type="SAM" id="MobiDB-lite"/>
    </source>
</evidence>
<dbReference type="EMBL" id="JAUJYO010000001">
    <property type="protein sequence ID" value="KAK1324528.1"/>
    <property type="molecule type" value="Genomic_DNA"/>
</dbReference>
<accession>A0AAV9FI10</accession>
<keyword evidence="2" id="KW-0539">Nucleus</keyword>
<dbReference type="GO" id="GO:0006950">
    <property type="term" value="P:response to stress"/>
    <property type="evidence" value="ECO:0007669"/>
    <property type="project" value="UniProtKB-ARBA"/>
</dbReference>
<dbReference type="InterPro" id="IPR051992">
    <property type="entry name" value="OxStress_Response_Reg"/>
</dbReference>
<reference evidence="4" key="1">
    <citation type="journal article" date="2023" name="Nat. Commun.">
        <title>Diploid and tetraploid genomes of Acorus and the evolution of monocots.</title>
        <authorList>
            <person name="Ma L."/>
            <person name="Liu K.W."/>
            <person name="Li Z."/>
            <person name="Hsiao Y.Y."/>
            <person name="Qi Y."/>
            <person name="Fu T."/>
            <person name="Tang G.D."/>
            <person name="Zhang D."/>
            <person name="Sun W.H."/>
            <person name="Liu D.K."/>
            <person name="Li Y."/>
            <person name="Chen G.Z."/>
            <person name="Liu X.D."/>
            <person name="Liao X.Y."/>
            <person name="Jiang Y.T."/>
            <person name="Yu X."/>
            <person name="Hao Y."/>
            <person name="Huang J."/>
            <person name="Zhao X.W."/>
            <person name="Ke S."/>
            <person name="Chen Y.Y."/>
            <person name="Wu W.L."/>
            <person name="Hsu J.L."/>
            <person name="Lin Y.F."/>
            <person name="Huang M.D."/>
            <person name="Li C.Y."/>
            <person name="Huang L."/>
            <person name="Wang Z.W."/>
            <person name="Zhao X."/>
            <person name="Zhong W.Y."/>
            <person name="Peng D.H."/>
            <person name="Ahmad S."/>
            <person name="Lan S."/>
            <person name="Zhang J.S."/>
            <person name="Tsai W.C."/>
            <person name="Van de Peer Y."/>
            <person name="Liu Z.J."/>
        </authorList>
    </citation>
    <scope>NUCLEOTIDE SEQUENCE</scope>
    <source>
        <strain evidence="4">CP</strain>
    </source>
</reference>
<dbReference type="Proteomes" id="UP001180020">
    <property type="component" value="Unassembled WGS sequence"/>
</dbReference>
<evidence type="ECO:0000256" key="1">
    <source>
        <dbReference type="ARBA" id="ARBA00004123"/>
    </source>
</evidence>
<feature type="compositionally biased region" description="Low complexity" evidence="3">
    <location>
        <begin position="18"/>
        <end position="33"/>
    </location>
</feature>
<keyword evidence="5" id="KW-1185">Reference proteome</keyword>
<dbReference type="AlphaFoldDB" id="A0AAV9FI10"/>
<comment type="subcellular location">
    <subcellularLocation>
        <location evidence="1">Nucleus</location>
    </subcellularLocation>
</comment>
<evidence type="ECO:0000313" key="5">
    <source>
        <dbReference type="Proteomes" id="UP001180020"/>
    </source>
</evidence>
<protein>
    <submittedName>
        <fullName evidence="4">Uncharacterized protein</fullName>
    </submittedName>
</protein>
<proteinExistence type="predicted"/>
<name>A0AAV9FI10_ACOCL</name>
<dbReference type="PANTHER" id="PTHR33172">
    <property type="entry name" value="OS08G0516900 PROTEIN"/>
    <property type="match status" value="1"/>
</dbReference>
<feature type="compositionally biased region" description="Basic and acidic residues" evidence="3">
    <location>
        <begin position="1"/>
        <end position="13"/>
    </location>
</feature>
<evidence type="ECO:0000313" key="4">
    <source>
        <dbReference type="EMBL" id="KAK1324528.1"/>
    </source>
</evidence>
<dbReference type="PANTHER" id="PTHR33172:SF91">
    <property type="entry name" value="PROTEIN OXIDATIVE STRESS 3 LIKE 5"/>
    <property type="match status" value="1"/>
</dbReference>
<gene>
    <name evidence="4" type="ORF">QJS10_CPA01g01896</name>
</gene>
<feature type="region of interest" description="Disordered" evidence="3">
    <location>
        <begin position="1"/>
        <end position="48"/>
    </location>
</feature>